<evidence type="ECO:0000313" key="3">
    <source>
        <dbReference type="Proteomes" id="UP000243797"/>
    </source>
</evidence>
<keyword evidence="3" id="KW-1185">Reference proteome</keyword>
<comment type="caution">
    <text evidence="2">The sequence shown here is derived from an EMBL/GenBank/DDBJ whole genome shotgun (WGS) entry which is preliminary data.</text>
</comment>
<feature type="compositionally biased region" description="Low complexity" evidence="1">
    <location>
        <begin position="142"/>
        <end position="162"/>
    </location>
</feature>
<feature type="region of interest" description="Disordered" evidence="1">
    <location>
        <begin position="130"/>
        <end position="205"/>
    </location>
</feature>
<dbReference type="Proteomes" id="UP000243797">
    <property type="component" value="Unassembled WGS sequence"/>
</dbReference>
<evidence type="ECO:0000313" key="2">
    <source>
        <dbReference type="EMBL" id="PNS20908.1"/>
    </source>
</evidence>
<accession>A0A2K1R0U1</accession>
<sequence>MPPQISILAQSENKSKFLERLGIPDHTEEGKRIYAMMKEEAIAGRARMSASPSSLLPQLINDPNVKPPYSNTQISEAAMHRETLYIYRTARPETRVYYERGHYLEGDTEENWIIKWLLWHVFRYRDNRNRGRTMPSWVTRNSQGADSSGTSSTASSSQTAQTPQPPSAQLPSPYSTYQQVSPLTYATSSHGSSQSPTEPRGKARL</sequence>
<proteinExistence type="predicted"/>
<feature type="compositionally biased region" description="Polar residues" evidence="1">
    <location>
        <begin position="174"/>
        <end position="197"/>
    </location>
</feature>
<evidence type="ECO:0000256" key="1">
    <source>
        <dbReference type="SAM" id="MobiDB-lite"/>
    </source>
</evidence>
<dbReference type="OrthoDB" id="4502478at2759"/>
<dbReference type="InParanoid" id="A0A2K1R0U1"/>
<gene>
    <name evidence="2" type="ORF">CAC42_2839</name>
</gene>
<protein>
    <submittedName>
        <fullName evidence="2">Uncharacterized protein</fullName>
    </submittedName>
</protein>
<name>A0A2K1R0U1_9PEZI</name>
<organism evidence="2 3">
    <name type="scientific">Sphaceloma murrayae</name>
    <dbReference type="NCBI Taxonomy" id="2082308"/>
    <lineage>
        <taxon>Eukaryota</taxon>
        <taxon>Fungi</taxon>
        <taxon>Dikarya</taxon>
        <taxon>Ascomycota</taxon>
        <taxon>Pezizomycotina</taxon>
        <taxon>Dothideomycetes</taxon>
        <taxon>Dothideomycetidae</taxon>
        <taxon>Myriangiales</taxon>
        <taxon>Elsinoaceae</taxon>
        <taxon>Sphaceloma</taxon>
    </lineage>
</organism>
<reference evidence="2 3" key="1">
    <citation type="submission" date="2017-06" db="EMBL/GenBank/DDBJ databases">
        <title>Draft genome sequence of a variant of Elsinoe murrayae.</title>
        <authorList>
            <person name="Cheng Q."/>
        </authorList>
    </citation>
    <scope>NUCLEOTIDE SEQUENCE [LARGE SCALE GENOMIC DNA]</scope>
    <source>
        <strain evidence="2 3">CQ-2017a</strain>
    </source>
</reference>
<dbReference type="EMBL" id="NKHZ01000017">
    <property type="protein sequence ID" value="PNS20908.1"/>
    <property type="molecule type" value="Genomic_DNA"/>
</dbReference>
<dbReference type="AlphaFoldDB" id="A0A2K1R0U1"/>